<reference evidence="2" key="1">
    <citation type="journal article" date="2023" name="Plant J.">
        <title>The genome of the king protea, Protea cynaroides.</title>
        <authorList>
            <person name="Chang J."/>
            <person name="Duong T.A."/>
            <person name="Schoeman C."/>
            <person name="Ma X."/>
            <person name="Roodt D."/>
            <person name="Barker N."/>
            <person name="Li Z."/>
            <person name="Van de Peer Y."/>
            <person name="Mizrachi E."/>
        </authorList>
    </citation>
    <scope>NUCLEOTIDE SEQUENCE</scope>
    <source>
        <tissue evidence="2">Young leaves</tissue>
    </source>
</reference>
<accession>A0A9Q0HDQ8</accession>
<dbReference type="OrthoDB" id="783687at2759"/>
<dbReference type="EMBL" id="JAMYWD010000008">
    <property type="protein sequence ID" value="KAJ4964507.1"/>
    <property type="molecule type" value="Genomic_DNA"/>
</dbReference>
<comment type="caution">
    <text evidence="2">The sequence shown here is derived from an EMBL/GenBank/DDBJ whole genome shotgun (WGS) entry which is preliminary data.</text>
</comment>
<dbReference type="PANTHER" id="PTHR33735:SF10">
    <property type="entry name" value="EXPRESSED PROTEIN"/>
    <property type="match status" value="1"/>
</dbReference>
<evidence type="ECO:0000313" key="2">
    <source>
        <dbReference type="EMBL" id="KAJ4964507.1"/>
    </source>
</evidence>
<dbReference type="Proteomes" id="UP001141806">
    <property type="component" value="Unassembled WGS sequence"/>
</dbReference>
<protein>
    <submittedName>
        <fullName evidence="2">Uncharacterized protein</fullName>
    </submittedName>
</protein>
<evidence type="ECO:0000256" key="1">
    <source>
        <dbReference type="SAM" id="MobiDB-lite"/>
    </source>
</evidence>
<keyword evidence="3" id="KW-1185">Reference proteome</keyword>
<dbReference type="PANTHER" id="PTHR33735">
    <property type="entry name" value="EXPRESSED PROTEIN"/>
    <property type="match status" value="1"/>
</dbReference>
<evidence type="ECO:0000313" key="3">
    <source>
        <dbReference type="Proteomes" id="UP001141806"/>
    </source>
</evidence>
<proteinExistence type="predicted"/>
<dbReference type="AlphaFoldDB" id="A0A9Q0HDQ8"/>
<organism evidence="2 3">
    <name type="scientific">Protea cynaroides</name>
    <dbReference type="NCBI Taxonomy" id="273540"/>
    <lineage>
        <taxon>Eukaryota</taxon>
        <taxon>Viridiplantae</taxon>
        <taxon>Streptophyta</taxon>
        <taxon>Embryophyta</taxon>
        <taxon>Tracheophyta</taxon>
        <taxon>Spermatophyta</taxon>
        <taxon>Magnoliopsida</taxon>
        <taxon>Proteales</taxon>
        <taxon>Proteaceae</taxon>
        <taxon>Protea</taxon>
    </lineage>
</organism>
<sequence length="149" mass="16316">MAGKDDGEMDNPHDQLPVPPTKRTYTTWSSWITGSIFPTLLQFWQEKWQNWSALEGEVEVAADDVEEAAEFVEKVANVVEKVSEQVANNTLGDGPLKEAALFVDHVSQEVVAGALIVEGIIHTAEKLKEEVETLSDPLGPEGKHAVGHN</sequence>
<gene>
    <name evidence="2" type="ORF">NE237_024446</name>
</gene>
<name>A0A9Q0HDQ8_9MAGN</name>
<feature type="region of interest" description="Disordered" evidence="1">
    <location>
        <begin position="1"/>
        <end position="20"/>
    </location>
</feature>
<feature type="compositionally biased region" description="Basic and acidic residues" evidence="1">
    <location>
        <begin position="1"/>
        <end position="13"/>
    </location>
</feature>